<gene>
    <name evidence="2" type="ORF">MERR_LOCUS34005</name>
</gene>
<feature type="region of interest" description="Disordered" evidence="1">
    <location>
        <begin position="466"/>
        <end position="488"/>
    </location>
</feature>
<sequence length="488" mass="56061">MENDSQVLVPIKAIPLRQIPPQRNLLDEQEMSSPQAPPPSWDSPPKLSSLKTKKKLLPYLEAADLETSSQAASYREEHLLATPEEEINPEMIEFVKRDQFHHLFSEYALEHLDHFDNLCDSYGVFDFEKKMMLFSTSLAGPALDWAQHEPLSTIESWIDFREAFLKRFARLPPFKSKYNHYSHQLEREREEEDYSHQLREREEEEWGGIPPHLEELIKHVERNPFYNSTSECAKEHLCNFEQLCHDYGVGDNPKKIQLFQLSLAGQAKEWAKFNAQHAFKTWNGYKGAFLYRFAKGPIYVPPPRPSNFSMDFRRFSTAQKRSRRLSKADLSRIGAQTAQNGRPRNACSALGQNCVRPSEVSAKVQNRSADHASRPGKLRPAVGHATTVHASPRTTMPREPGNKASRPRNLSRVPRPMVLSEPGNNVPRPAEKPSTIPSTVRPHQPIDRLNAVVDPNPFRSPIRTIQAKSRRQPSKIRSNLRQTIRKQY</sequence>
<evidence type="ECO:0008006" key="4">
    <source>
        <dbReference type="Google" id="ProtNLM"/>
    </source>
</evidence>
<proteinExistence type="predicted"/>
<evidence type="ECO:0000256" key="1">
    <source>
        <dbReference type="SAM" id="MobiDB-lite"/>
    </source>
</evidence>
<dbReference type="PANTHER" id="PTHR33223:SF6">
    <property type="entry name" value="CCHC-TYPE DOMAIN-CONTAINING PROTEIN"/>
    <property type="match status" value="1"/>
</dbReference>
<feature type="region of interest" description="Disordered" evidence="1">
    <location>
        <begin position="19"/>
        <end position="48"/>
    </location>
</feature>
<dbReference type="AlphaFoldDB" id="A0A6D2JY53"/>
<reference evidence="2" key="1">
    <citation type="submission" date="2020-01" db="EMBL/GenBank/DDBJ databases">
        <authorList>
            <person name="Mishra B."/>
        </authorList>
    </citation>
    <scope>NUCLEOTIDE SEQUENCE [LARGE SCALE GENOMIC DNA]</scope>
</reference>
<comment type="caution">
    <text evidence="2">The sequence shown here is derived from an EMBL/GenBank/DDBJ whole genome shotgun (WGS) entry which is preliminary data.</text>
</comment>
<feature type="region of interest" description="Disordered" evidence="1">
    <location>
        <begin position="319"/>
        <end position="346"/>
    </location>
</feature>
<organism evidence="2 3">
    <name type="scientific">Microthlaspi erraticum</name>
    <dbReference type="NCBI Taxonomy" id="1685480"/>
    <lineage>
        <taxon>Eukaryota</taxon>
        <taxon>Viridiplantae</taxon>
        <taxon>Streptophyta</taxon>
        <taxon>Embryophyta</taxon>
        <taxon>Tracheophyta</taxon>
        <taxon>Spermatophyta</taxon>
        <taxon>Magnoliopsida</taxon>
        <taxon>eudicotyledons</taxon>
        <taxon>Gunneridae</taxon>
        <taxon>Pentapetalae</taxon>
        <taxon>rosids</taxon>
        <taxon>malvids</taxon>
        <taxon>Brassicales</taxon>
        <taxon>Brassicaceae</taxon>
        <taxon>Coluteocarpeae</taxon>
        <taxon>Microthlaspi</taxon>
    </lineage>
</organism>
<name>A0A6D2JY53_9BRAS</name>
<protein>
    <recommendedName>
        <fullName evidence="4">Retrotransposon gag domain-containing protein</fullName>
    </recommendedName>
</protein>
<dbReference type="Proteomes" id="UP000467841">
    <property type="component" value="Unassembled WGS sequence"/>
</dbReference>
<dbReference type="EMBL" id="CACVBM020001355">
    <property type="protein sequence ID" value="CAA7046770.1"/>
    <property type="molecule type" value="Genomic_DNA"/>
</dbReference>
<keyword evidence="3" id="KW-1185">Reference proteome</keyword>
<evidence type="ECO:0000313" key="2">
    <source>
        <dbReference type="EMBL" id="CAA7046770.1"/>
    </source>
</evidence>
<dbReference type="PANTHER" id="PTHR33223">
    <property type="entry name" value="CCHC-TYPE DOMAIN-CONTAINING PROTEIN"/>
    <property type="match status" value="1"/>
</dbReference>
<feature type="region of interest" description="Disordered" evidence="1">
    <location>
        <begin position="358"/>
        <end position="442"/>
    </location>
</feature>
<evidence type="ECO:0000313" key="3">
    <source>
        <dbReference type="Proteomes" id="UP000467841"/>
    </source>
</evidence>
<accession>A0A6D2JY53</accession>